<evidence type="ECO:0000256" key="8">
    <source>
        <dbReference type="ARBA" id="ARBA00023171"/>
    </source>
</evidence>
<keyword evidence="3" id="KW-0150">Chloroplast</keyword>
<dbReference type="AlphaFoldDB" id="A0A830I271"/>
<organism evidence="14 15">
    <name type="scientific">Pycnococcus provasolii</name>
    <dbReference type="NCBI Taxonomy" id="41880"/>
    <lineage>
        <taxon>Eukaryota</taxon>
        <taxon>Viridiplantae</taxon>
        <taxon>Chlorophyta</taxon>
        <taxon>Pseudoscourfieldiophyceae</taxon>
        <taxon>Pseudoscourfieldiales</taxon>
        <taxon>Pycnococcaceae</taxon>
        <taxon>Pycnococcus</taxon>
    </lineage>
</organism>
<keyword evidence="15" id="KW-1185">Reference proteome</keyword>
<evidence type="ECO:0000256" key="7">
    <source>
        <dbReference type="ARBA" id="ARBA00023002"/>
    </source>
</evidence>
<evidence type="ECO:0000256" key="2">
    <source>
        <dbReference type="ARBA" id="ARBA00005173"/>
    </source>
</evidence>
<keyword evidence="5" id="KW-0521">NADP</keyword>
<dbReference type="GO" id="GO:0015995">
    <property type="term" value="P:chlorophyll biosynthetic process"/>
    <property type="evidence" value="ECO:0007669"/>
    <property type="project" value="UniProtKB-UniPathway"/>
</dbReference>
<dbReference type="UniPathway" id="UPA00668"/>
<accession>A0A830I271</accession>
<keyword evidence="6" id="KW-0809">Transit peptide</keyword>
<dbReference type="Proteomes" id="UP000660262">
    <property type="component" value="Unassembled WGS sequence"/>
</dbReference>
<protein>
    <recommendedName>
        <fullName evidence="10">Divinyl chlorophyllide a 8-vinyl-reductase, chloroplastic</fullName>
        <ecNumber evidence="9">1.3.1.75</ecNumber>
    </recommendedName>
</protein>
<sequence>MAAMMGVRVSSGARSARSGHSRVSRSSRPSRVSVVASSAGHLSSSDLTFKGKPASSTCVVVLGPTGYIGKYTTRELIARGYDVVAISRSKSGIGGAGDEQKVRDDLPGATVVFGDATDKDSLKKAFQDIGKPVDAVVCCLASRTGGVEDSWLVDYQATRNGLDVGLEFGMSHYVLLSAICVQKPDLVFQKAKLKFEQELVDASSASDGKLTYSIVRPTAFFKSLAGQVEVVRGGGPYVMFGNGELCACKPISERDLAAFISNGVDDETYYNKILPIGGPGEALTPKQQGAILFEKFGIEKPFYVTPPIQIMDVVIKGLDAVAGWFPENKSLEDAAEFGKIGRYYAAESMLVLDETTGDYDANATPSFGNDTLEAFFEAAVKDPEVLKAQALGDQAVFGVGKGEEV</sequence>
<comment type="catalytic activity">
    <reaction evidence="11">
        <text>protochlorophyllide a + NADP(+) = 3,8-divinyl protochlorophyllide a + NADPH + H(+)</text>
        <dbReference type="Rhea" id="RHEA:48884"/>
        <dbReference type="ChEBI" id="CHEBI:15378"/>
        <dbReference type="ChEBI" id="CHEBI:57783"/>
        <dbReference type="ChEBI" id="CHEBI:58349"/>
        <dbReference type="ChEBI" id="CHEBI:58632"/>
        <dbReference type="ChEBI" id="CHEBI:83350"/>
        <dbReference type="EC" id="1.3.1.75"/>
    </reaction>
</comment>
<dbReference type="EC" id="1.3.1.75" evidence="9"/>
<evidence type="ECO:0000256" key="11">
    <source>
        <dbReference type="ARBA" id="ARBA00049498"/>
    </source>
</evidence>
<evidence type="ECO:0000256" key="5">
    <source>
        <dbReference type="ARBA" id="ARBA00022857"/>
    </source>
</evidence>
<feature type="domain" description="NAD(P)-binding" evidence="13">
    <location>
        <begin position="63"/>
        <end position="265"/>
    </location>
</feature>
<keyword evidence="7" id="KW-0560">Oxidoreductase</keyword>
<feature type="compositionally biased region" description="Low complexity" evidence="12">
    <location>
        <begin position="26"/>
        <end position="35"/>
    </location>
</feature>
<dbReference type="CDD" id="cd05243">
    <property type="entry name" value="SDR_a5"/>
    <property type="match status" value="1"/>
</dbReference>
<proteinExistence type="predicted"/>
<evidence type="ECO:0000256" key="4">
    <source>
        <dbReference type="ARBA" id="ARBA00022640"/>
    </source>
</evidence>
<dbReference type="Gene3D" id="3.40.50.720">
    <property type="entry name" value="NAD(P)-binding Rossmann-like Domain"/>
    <property type="match status" value="1"/>
</dbReference>
<comment type="pathway">
    <text evidence="2">Porphyrin-containing compound metabolism; chlorophyll biosynthesis.</text>
</comment>
<evidence type="ECO:0000256" key="10">
    <source>
        <dbReference type="ARBA" id="ARBA00024089"/>
    </source>
</evidence>
<dbReference type="PANTHER" id="PTHR47378:SF1">
    <property type="entry name" value="DIVINYL CHLOROPHYLLIDE A 8-VINYL-REDUCTASE, CHLOROPLASTIC"/>
    <property type="match status" value="1"/>
</dbReference>
<dbReference type="InterPro" id="IPR016040">
    <property type="entry name" value="NAD(P)-bd_dom"/>
</dbReference>
<dbReference type="PANTHER" id="PTHR47378">
    <property type="entry name" value="DIVINYL CHLOROPHYLLIDE A 8-VINYL-REDUCTASE, CHLOROPLASTIC"/>
    <property type="match status" value="1"/>
</dbReference>
<evidence type="ECO:0000313" key="15">
    <source>
        <dbReference type="Proteomes" id="UP000660262"/>
    </source>
</evidence>
<keyword evidence="4" id="KW-0934">Plastid</keyword>
<evidence type="ECO:0000256" key="3">
    <source>
        <dbReference type="ARBA" id="ARBA00022528"/>
    </source>
</evidence>
<keyword evidence="8" id="KW-0149">Chlorophyll biosynthesis</keyword>
<dbReference type="GO" id="GO:0033728">
    <property type="term" value="F:3,8-divinyl protochlorophyllide a 8-vinyl-reductase (NADPH) activity"/>
    <property type="evidence" value="ECO:0007669"/>
    <property type="project" value="UniProtKB-EC"/>
</dbReference>
<evidence type="ECO:0000313" key="14">
    <source>
        <dbReference type="EMBL" id="GHP12150.1"/>
    </source>
</evidence>
<comment type="caution">
    <text evidence="14">The sequence shown here is derived from an EMBL/GenBank/DDBJ whole genome shotgun (WGS) entry which is preliminary data.</text>
</comment>
<reference evidence="14" key="1">
    <citation type="submission" date="2020-10" db="EMBL/GenBank/DDBJ databases">
        <title>Unveiling of a novel bifunctional photoreceptor, Dualchrome1, isolated from a cosmopolitan green alga.</title>
        <authorList>
            <person name="Suzuki S."/>
            <person name="Kawachi M."/>
        </authorList>
    </citation>
    <scope>NUCLEOTIDE SEQUENCE</scope>
    <source>
        <strain evidence="14">NIES 2893</strain>
    </source>
</reference>
<gene>
    <name evidence="14" type="ORF">PPROV_001087800</name>
</gene>
<dbReference type="SUPFAM" id="SSF51735">
    <property type="entry name" value="NAD(P)-binding Rossmann-fold domains"/>
    <property type="match status" value="1"/>
</dbReference>
<evidence type="ECO:0000256" key="1">
    <source>
        <dbReference type="ARBA" id="ARBA00004229"/>
    </source>
</evidence>
<evidence type="ECO:0000256" key="9">
    <source>
        <dbReference type="ARBA" id="ARBA00024059"/>
    </source>
</evidence>
<dbReference type="EMBL" id="BNJQ01000039">
    <property type="protein sequence ID" value="GHP12150.1"/>
    <property type="molecule type" value="Genomic_DNA"/>
</dbReference>
<dbReference type="GO" id="GO:0009507">
    <property type="term" value="C:chloroplast"/>
    <property type="evidence" value="ECO:0007669"/>
    <property type="project" value="UniProtKB-SubCell"/>
</dbReference>
<feature type="region of interest" description="Disordered" evidence="12">
    <location>
        <begin position="1"/>
        <end position="35"/>
    </location>
</feature>
<dbReference type="Pfam" id="PF13460">
    <property type="entry name" value="NAD_binding_10"/>
    <property type="match status" value="1"/>
</dbReference>
<dbReference type="InterPro" id="IPR044201">
    <property type="entry name" value="DVR-like"/>
</dbReference>
<dbReference type="OrthoDB" id="419598at2759"/>
<evidence type="ECO:0000256" key="12">
    <source>
        <dbReference type="SAM" id="MobiDB-lite"/>
    </source>
</evidence>
<feature type="compositionally biased region" description="Low complexity" evidence="12">
    <location>
        <begin position="1"/>
        <end position="16"/>
    </location>
</feature>
<dbReference type="InterPro" id="IPR036291">
    <property type="entry name" value="NAD(P)-bd_dom_sf"/>
</dbReference>
<evidence type="ECO:0000256" key="6">
    <source>
        <dbReference type="ARBA" id="ARBA00022946"/>
    </source>
</evidence>
<evidence type="ECO:0000259" key="13">
    <source>
        <dbReference type="Pfam" id="PF13460"/>
    </source>
</evidence>
<name>A0A830I271_9CHLO</name>
<comment type="subcellular location">
    <subcellularLocation>
        <location evidence="1">Plastid</location>
        <location evidence="1">Chloroplast</location>
    </subcellularLocation>
</comment>